<dbReference type="Pfam" id="PF03992">
    <property type="entry name" value="ABM"/>
    <property type="match status" value="1"/>
</dbReference>
<dbReference type="GO" id="GO:0004497">
    <property type="term" value="F:monooxygenase activity"/>
    <property type="evidence" value="ECO:0007669"/>
    <property type="project" value="UniProtKB-KW"/>
</dbReference>
<dbReference type="AlphaFoldDB" id="A0A5J6HPY1"/>
<sequence>MSDPVGPVGPFEPPYYAVVFTSVLAEGGQGYGETGERMDELVAAVPGFLGAESARTPGGVGITVGYFRDEDAIRAWQSDPEHRAAQRRGREEWYESYAVHVAKVERSYGYVRG</sequence>
<dbReference type="Gene3D" id="3.30.70.100">
    <property type="match status" value="1"/>
</dbReference>
<proteinExistence type="predicted"/>
<organism evidence="2 3">
    <name type="scientific">Streptomyces alboniger</name>
    <dbReference type="NCBI Taxonomy" id="132473"/>
    <lineage>
        <taxon>Bacteria</taxon>
        <taxon>Bacillati</taxon>
        <taxon>Actinomycetota</taxon>
        <taxon>Actinomycetes</taxon>
        <taxon>Kitasatosporales</taxon>
        <taxon>Streptomycetaceae</taxon>
        <taxon>Streptomyces</taxon>
        <taxon>Streptomyces aurantiacus group</taxon>
    </lineage>
</organism>
<dbReference type="PROSITE" id="PS51725">
    <property type="entry name" value="ABM"/>
    <property type="match status" value="1"/>
</dbReference>
<dbReference type="InterPro" id="IPR011008">
    <property type="entry name" value="Dimeric_a/b-barrel"/>
</dbReference>
<name>A0A5J6HPY1_STRAD</name>
<keyword evidence="2" id="KW-0560">Oxidoreductase</keyword>
<dbReference type="Proteomes" id="UP000326553">
    <property type="component" value="Chromosome"/>
</dbReference>
<protein>
    <submittedName>
        <fullName evidence="2">Antibiotic biosynthesis monooxygenase</fullName>
    </submittedName>
</protein>
<keyword evidence="2" id="KW-0503">Monooxygenase</keyword>
<dbReference type="PANTHER" id="PTHR37811">
    <property type="entry name" value="BLL5343 PROTEIN"/>
    <property type="match status" value="1"/>
</dbReference>
<feature type="domain" description="ABM" evidence="1">
    <location>
        <begin position="15"/>
        <end position="101"/>
    </location>
</feature>
<evidence type="ECO:0000313" key="2">
    <source>
        <dbReference type="EMBL" id="QEV22389.1"/>
    </source>
</evidence>
<evidence type="ECO:0000313" key="3">
    <source>
        <dbReference type="Proteomes" id="UP000326553"/>
    </source>
</evidence>
<dbReference type="PANTHER" id="PTHR37811:SF2">
    <property type="entry name" value="ABM DOMAIN-CONTAINING PROTEIN"/>
    <property type="match status" value="1"/>
</dbReference>
<evidence type="ECO:0000259" key="1">
    <source>
        <dbReference type="PROSITE" id="PS51725"/>
    </source>
</evidence>
<dbReference type="RefSeq" id="WP_150477070.1">
    <property type="nucleotide sequence ID" value="NZ_CP023695.1"/>
</dbReference>
<dbReference type="SUPFAM" id="SSF54909">
    <property type="entry name" value="Dimeric alpha+beta barrel"/>
    <property type="match status" value="1"/>
</dbReference>
<dbReference type="EMBL" id="CP023695">
    <property type="protein sequence ID" value="QEV22389.1"/>
    <property type="molecule type" value="Genomic_DNA"/>
</dbReference>
<reference evidence="2 3" key="1">
    <citation type="submission" date="2017-09" db="EMBL/GenBank/DDBJ databases">
        <authorList>
            <person name="Lee N."/>
            <person name="Cho B.-K."/>
        </authorList>
    </citation>
    <scope>NUCLEOTIDE SEQUENCE [LARGE SCALE GENOMIC DNA]</scope>
    <source>
        <strain evidence="2 3">ATCC 12461</strain>
    </source>
</reference>
<dbReference type="InterPro" id="IPR052936">
    <property type="entry name" value="Jasmonate_Hydroxylase-like"/>
</dbReference>
<keyword evidence="3" id="KW-1185">Reference proteome</keyword>
<dbReference type="KEGG" id="salw:CP975_17095"/>
<dbReference type="InterPro" id="IPR007138">
    <property type="entry name" value="ABM_dom"/>
</dbReference>
<accession>A0A5J6HPY1</accession>
<gene>
    <name evidence="2" type="ORF">CP975_17095</name>
</gene>
<dbReference type="OrthoDB" id="9797060at2"/>